<feature type="domain" description="Fungal lipase-type" evidence="2">
    <location>
        <begin position="125"/>
        <end position="198"/>
    </location>
</feature>
<sequence length="296" mass="32747">MRNICRALSFGLLLAHRAMTVHAEGRNLRRRTSSCNEEQDADGLTLELPELMVDNIADVEQLVGLTTEAGAFKHPSNPGFDAFQVFSDINDAAIVARRGNSCFAVFRATTFVNPFDIMQLYDWSKRSIGSCTVRGGIYKAYQRSSYSEDFVVAVDECMASGDNNFFLAGHSQGGAIATVASIDLKRHNPMVITFGAVRSILGGADCSDVNPERHFRFVNAADNNYDFWPAQFNRDNQAHVGHAILLDPQATQPAAYVGLNDNTNRSPQDRVHHLPVLVKHLKDYDSRARAQVKVQV</sequence>
<protein>
    <recommendedName>
        <fullName evidence="2">Fungal lipase-type domain-containing protein</fullName>
    </recommendedName>
</protein>
<dbReference type="Proteomes" id="UP001153069">
    <property type="component" value="Unassembled WGS sequence"/>
</dbReference>
<dbReference type="EMBL" id="CAICTM010000100">
    <property type="protein sequence ID" value="CAB9501155.1"/>
    <property type="molecule type" value="Genomic_DNA"/>
</dbReference>
<proteinExistence type="predicted"/>
<dbReference type="InterPro" id="IPR029058">
    <property type="entry name" value="AB_hydrolase_fold"/>
</dbReference>
<feature type="signal peptide" evidence="1">
    <location>
        <begin position="1"/>
        <end position="23"/>
    </location>
</feature>
<dbReference type="GO" id="GO:0006629">
    <property type="term" value="P:lipid metabolic process"/>
    <property type="evidence" value="ECO:0007669"/>
    <property type="project" value="InterPro"/>
</dbReference>
<organism evidence="3 4">
    <name type="scientific">Seminavis robusta</name>
    <dbReference type="NCBI Taxonomy" id="568900"/>
    <lineage>
        <taxon>Eukaryota</taxon>
        <taxon>Sar</taxon>
        <taxon>Stramenopiles</taxon>
        <taxon>Ochrophyta</taxon>
        <taxon>Bacillariophyta</taxon>
        <taxon>Bacillariophyceae</taxon>
        <taxon>Bacillariophycidae</taxon>
        <taxon>Naviculales</taxon>
        <taxon>Naviculaceae</taxon>
        <taxon>Seminavis</taxon>
    </lineage>
</organism>
<feature type="chain" id="PRO_5040331178" description="Fungal lipase-type domain-containing protein" evidence="1">
    <location>
        <begin position="24"/>
        <end position="296"/>
    </location>
</feature>
<dbReference type="Pfam" id="PF01764">
    <property type="entry name" value="Lipase_3"/>
    <property type="match status" value="1"/>
</dbReference>
<evidence type="ECO:0000259" key="2">
    <source>
        <dbReference type="Pfam" id="PF01764"/>
    </source>
</evidence>
<reference evidence="3" key="1">
    <citation type="submission" date="2020-06" db="EMBL/GenBank/DDBJ databases">
        <authorList>
            <consortium name="Plant Systems Biology data submission"/>
        </authorList>
    </citation>
    <scope>NUCLEOTIDE SEQUENCE</scope>
    <source>
        <strain evidence="3">D6</strain>
    </source>
</reference>
<dbReference type="SUPFAM" id="SSF53474">
    <property type="entry name" value="alpha/beta-Hydrolases"/>
    <property type="match status" value="1"/>
</dbReference>
<accession>A0A9N8DIG4</accession>
<keyword evidence="4" id="KW-1185">Reference proteome</keyword>
<dbReference type="OrthoDB" id="40037at2759"/>
<gene>
    <name evidence="3" type="ORF">SEMRO_101_G051600.1</name>
</gene>
<name>A0A9N8DIG4_9STRA</name>
<dbReference type="Gene3D" id="3.40.50.1820">
    <property type="entry name" value="alpha/beta hydrolase"/>
    <property type="match status" value="1"/>
</dbReference>
<dbReference type="InterPro" id="IPR002921">
    <property type="entry name" value="Fungal_lipase-type"/>
</dbReference>
<dbReference type="AlphaFoldDB" id="A0A9N8DIG4"/>
<evidence type="ECO:0000313" key="4">
    <source>
        <dbReference type="Proteomes" id="UP001153069"/>
    </source>
</evidence>
<evidence type="ECO:0000256" key="1">
    <source>
        <dbReference type="SAM" id="SignalP"/>
    </source>
</evidence>
<keyword evidence="1" id="KW-0732">Signal</keyword>
<evidence type="ECO:0000313" key="3">
    <source>
        <dbReference type="EMBL" id="CAB9501155.1"/>
    </source>
</evidence>
<comment type="caution">
    <text evidence="3">The sequence shown here is derived from an EMBL/GenBank/DDBJ whole genome shotgun (WGS) entry which is preliminary data.</text>
</comment>